<dbReference type="AlphaFoldDB" id="A0A285PTX3"/>
<dbReference type="Proteomes" id="UP000217549">
    <property type="component" value="Chromosome I"/>
</dbReference>
<dbReference type="KEGG" id="ehl:EHLA_2527"/>
<name>A0A285PTX3_9FIRM</name>
<reference evidence="2" key="1">
    <citation type="submission" date="2017-09" db="EMBL/GenBank/DDBJ databases">
        <authorList>
            <person name="Shetty A S."/>
        </authorList>
    </citation>
    <scope>NUCLEOTIDE SEQUENCE [LARGE SCALE GENOMIC DNA]</scope>
</reference>
<dbReference type="InterPro" id="IPR049676">
    <property type="entry name" value="QatC"/>
</dbReference>
<dbReference type="RefSeq" id="WP_096240988.1">
    <property type="nucleotide sequence ID" value="NZ_LT907978.1"/>
</dbReference>
<evidence type="ECO:0000313" key="1">
    <source>
        <dbReference type="EMBL" id="SOB73081.1"/>
    </source>
</evidence>
<accession>A0A285PTX3</accession>
<organism evidence="1 2">
    <name type="scientific">Anaerobutyricum hallii</name>
    <dbReference type="NCBI Taxonomy" id="39488"/>
    <lineage>
        <taxon>Bacteria</taxon>
        <taxon>Bacillati</taxon>
        <taxon>Bacillota</taxon>
        <taxon>Clostridia</taxon>
        <taxon>Lachnospirales</taxon>
        <taxon>Lachnospiraceae</taxon>
        <taxon>Anaerobutyricum</taxon>
    </lineage>
</organism>
<dbReference type="EMBL" id="LT907978">
    <property type="protein sequence ID" value="SOB73081.1"/>
    <property type="molecule type" value="Genomic_DNA"/>
</dbReference>
<dbReference type="SUPFAM" id="SSF52402">
    <property type="entry name" value="Adenine nucleotide alpha hydrolases-like"/>
    <property type="match status" value="1"/>
</dbReference>
<evidence type="ECO:0000313" key="2">
    <source>
        <dbReference type="Proteomes" id="UP000217549"/>
    </source>
</evidence>
<proteinExistence type="predicted"/>
<sequence length="461" mass="53738">MRVWIDKENEMHPNAEWNDSYVFTLTRKKYSTIFSGITDIWYRMDCMAIPEIYEDLFIIGISVFAIDKRVSRRLFPDCWTRELSVSIPVLQMSKWHGTEEYWNQTLGFLTGDKWDIHFRQCEKMYSKREYPNRIHLDIKGCDCICLFSGGLDSFCGAIKLLEEGKSPCLVGHNEYPKLKKKQENFVLTFQERYSNQKVRFIGFSANSRAPITMDGERLKKHEDTSRGRSLLFLCAALSIAGILGNDMPVYIPENGFIGLNIPLTNSRKGTCSTRTTHPYFLGRFLDILHMVGIKNPIQNFYAYSTKREIVNEVKNTEAFKKHYMDTISCSHPCLARYDKERNPDYPINCGYCYPCLIRKSSLLDIKDFRYWYTESASEFLKNNSNNQKANDLRAVISTLYRYKKIDDEGLKDMIRCSGKLDEESVQKFLRVYKSTMEDLTELLSEDDEIKGFIGEKCARTD</sequence>
<dbReference type="InterPro" id="IPR014729">
    <property type="entry name" value="Rossmann-like_a/b/a_fold"/>
</dbReference>
<dbReference type="NCBIfam" id="NF041925">
    <property type="entry name" value="QatC"/>
    <property type="match status" value="1"/>
</dbReference>
<protein>
    <submittedName>
        <fullName evidence="1">Rossmann-like alpha/beta/alpha sandwich fold</fullName>
    </submittedName>
</protein>
<keyword evidence="2" id="KW-1185">Reference proteome</keyword>
<gene>
    <name evidence="1" type="ORF">EHLA_2527</name>
</gene>
<dbReference type="Gene3D" id="3.40.50.620">
    <property type="entry name" value="HUPs"/>
    <property type="match status" value="1"/>
</dbReference>